<dbReference type="PROSITE" id="PS00237">
    <property type="entry name" value="G_PROTEIN_RECEP_F1_1"/>
    <property type="match status" value="1"/>
</dbReference>
<evidence type="ECO:0000256" key="8">
    <source>
        <dbReference type="ARBA" id="ARBA00023224"/>
    </source>
</evidence>
<dbReference type="InterPro" id="IPR000276">
    <property type="entry name" value="GPCR_Rhodpsn"/>
</dbReference>
<feature type="transmembrane region" description="Helical" evidence="11">
    <location>
        <begin position="61"/>
        <end position="88"/>
    </location>
</feature>
<feature type="transmembrane region" description="Helical" evidence="11">
    <location>
        <begin position="136"/>
        <end position="158"/>
    </location>
</feature>
<dbReference type="PROSITE" id="PS50262">
    <property type="entry name" value="G_PROTEIN_RECEP_F1_2"/>
    <property type="match status" value="1"/>
</dbReference>
<dbReference type="GO" id="GO:0043410">
    <property type="term" value="P:positive regulation of MAPK cascade"/>
    <property type="evidence" value="ECO:0007669"/>
    <property type="project" value="TreeGrafter"/>
</dbReference>
<feature type="region of interest" description="Disordered" evidence="10">
    <location>
        <begin position="731"/>
        <end position="755"/>
    </location>
</feature>
<evidence type="ECO:0000256" key="2">
    <source>
        <dbReference type="ARBA" id="ARBA00022475"/>
    </source>
</evidence>
<sequence length="860" mass="94155">MPMARVVTNPTVPLVAGSTPTNSFNAPMVSNGSVYPTSSIVTVATLSLSTMNGYGIKSLPLIVTITVAMALVSFLAVALNGLAIVAFAMHPNLRGYSDWFICNLAVADFCVGLVGMPLFIPNEVAGYWTFSHGLCLFWLTWDFTTTSTTTFCITIIAIDRYLLVKYPIQYLRWKRRRSLLVLMLAGPWVFCSLLYVPTILIWDAVGVDTHHLEKDECQVPYIDHFSMALFTATVEFIIPITVLVTINTLIFIELRNRRRKRKKSMKFPSIAKKSPIVKYATTENKLSHNCSSSSSGFNILPLDDFQTDVDTVDDVIARSNCQTSDAISLAGSRDPQTAELMKDAIARSSCQTSGAVSLAGSRDPQTDVDLVKNAIARSSCQTSDAVSLAGSRDPQTDVDLVKDAIAGSSCQTSDAISLAGSRDPQTDVDLVKDAIAGSSCQTSDAISLAGSRDPQTDVDLVKDAIAGSGCQTYDAISLAGSRDPQTAELMEDTIARSCCQTSDTVSFAGSRDPQTDVDLAKNAIARSSCQTSDAVSLAGSRDPQTLEVVEGVIVHYNAKASADQHDFIAAEQTKLQTSRLRSHSLDLFPHPDTNRIGESSTSIQLERIKSPAAPNSRKTQTCLSPRDEHIEVIFPDVQSGSEARFEQLVESAADQKGRVGSPTLRTDTSRAPIKMTLPAINNVSHEIHHNRAEQQSITESPSLFLPNTSEAASDAGHPIFRSDLCRAAGMERAHTVTQSGTRSTQNTSQSKKRDTDLGLDKLSTFTTKRRRASDLRNRKAARYLLIMIVVFIACWCPFEIALLYMAITGNKRIEPEGLYSCIRWLLWINSTINPLLYPLLYKRYRIAYIDTLKKMKCWKS</sequence>
<dbReference type="GO" id="GO:0071880">
    <property type="term" value="P:adenylate cyclase-activating adrenergic receptor signaling pathway"/>
    <property type="evidence" value="ECO:0007669"/>
    <property type="project" value="TreeGrafter"/>
</dbReference>
<feature type="transmembrane region" description="Helical" evidence="11">
    <location>
        <begin position="100"/>
        <end position="120"/>
    </location>
</feature>
<keyword evidence="6 11" id="KW-0472">Membrane</keyword>
<evidence type="ECO:0000313" key="14">
    <source>
        <dbReference type="Proteomes" id="UP001374579"/>
    </source>
</evidence>
<evidence type="ECO:0000256" key="6">
    <source>
        <dbReference type="ARBA" id="ARBA00023136"/>
    </source>
</evidence>
<dbReference type="GO" id="GO:0005886">
    <property type="term" value="C:plasma membrane"/>
    <property type="evidence" value="ECO:0007669"/>
    <property type="project" value="UniProtKB-SubCell"/>
</dbReference>
<keyword evidence="14" id="KW-1185">Reference proteome</keyword>
<accession>A0AAN9G7M5</accession>
<dbReference type="Pfam" id="PF00001">
    <property type="entry name" value="7tm_1"/>
    <property type="match status" value="2"/>
</dbReference>
<feature type="transmembrane region" description="Helical" evidence="11">
    <location>
        <begin position="179"/>
        <end position="202"/>
    </location>
</feature>
<feature type="transmembrane region" description="Helical" evidence="11">
    <location>
        <begin position="780"/>
        <end position="804"/>
    </location>
</feature>
<dbReference type="GO" id="GO:0004930">
    <property type="term" value="F:G protein-coupled receptor activity"/>
    <property type="evidence" value="ECO:0007669"/>
    <property type="project" value="UniProtKB-KW"/>
</dbReference>
<keyword evidence="7 9" id="KW-0675">Receptor</keyword>
<dbReference type="Gene3D" id="1.20.1070.10">
    <property type="entry name" value="Rhodopsin 7-helix transmembrane proteins"/>
    <property type="match status" value="2"/>
</dbReference>
<evidence type="ECO:0000256" key="11">
    <source>
        <dbReference type="SAM" id="Phobius"/>
    </source>
</evidence>
<evidence type="ECO:0000256" key="5">
    <source>
        <dbReference type="ARBA" id="ARBA00023040"/>
    </source>
</evidence>
<feature type="transmembrane region" description="Helical" evidence="11">
    <location>
        <begin position="236"/>
        <end position="254"/>
    </location>
</feature>
<reference evidence="13 14" key="1">
    <citation type="submission" date="2024-02" db="EMBL/GenBank/DDBJ databases">
        <title>Chromosome-scale genome assembly of the rough periwinkle Littorina saxatilis.</title>
        <authorList>
            <person name="De Jode A."/>
            <person name="Faria R."/>
            <person name="Formenti G."/>
            <person name="Sims Y."/>
            <person name="Smith T.P."/>
            <person name="Tracey A."/>
            <person name="Wood J.M.D."/>
            <person name="Zagrodzka Z.B."/>
            <person name="Johannesson K."/>
            <person name="Butlin R.K."/>
            <person name="Leder E.H."/>
        </authorList>
    </citation>
    <scope>NUCLEOTIDE SEQUENCE [LARGE SCALE GENOMIC DNA]</scope>
    <source>
        <strain evidence="13">Snail1</strain>
        <tissue evidence="13">Muscle</tissue>
    </source>
</reference>
<gene>
    <name evidence="13" type="ORF">V1264_003849</name>
</gene>
<evidence type="ECO:0000256" key="3">
    <source>
        <dbReference type="ARBA" id="ARBA00022692"/>
    </source>
</evidence>
<evidence type="ECO:0000256" key="4">
    <source>
        <dbReference type="ARBA" id="ARBA00022989"/>
    </source>
</evidence>
<dbReference type="Proteomes" id="UP001374579">
    <property type="component" value="Unassembled WGS sequence"/>
</dbReference>
<keyword evidence="8 9" id="KW-0807">Transducer</keyword>
<protein>
    <recommendedName>
        <fullName evidence="12">G-protein coupled receptors family 1 profile domain-containing protein</fullName>
    </recommendedName>
</protein>
<feature type="domain" description="G-protein coupled receptors family 1 profile" evidence="12">
    <location>
        <begin position="79"/>
        <end position="837"/>
    </location>
</feature>
<evidence type="ECO:0000259" key="12">
    <source>
        <dbReference type="PROSITE" id="PS50262"/>
    </source>
</evidence>
<evidence type="ECO:0000256" key="10">
    <source>
        <dbReference type="SAM" id="MobiDB-lite"/>
    </source>
</evidence>
<dbReference type="PRINTS" id="PR00237">
    <property type="entry name" value="GPCRRHODOPSN"/>
</dbReference>
<keyword evidence="3 9" id="KW-0812">Transmembrane</keyword>
<dbReference type="AlphaFoldDB" id="A0AAN9G7M5"/>
<keyword evidence="5 9" id="KW-0297">G-protein coupled receptor</keyword>
<keyword evidence="4 11" id="KW-1133">Transmembrane helix</keyword>
<comment type="subcellular location">
    <subcellularLocation>
        <location evidence="1">Cell membrane</location>
        <topology evidence="1">Multi-pass membrane protein</topology>
    </subcellularLocation>
</comment>
<feature type="compositionally biased region" description="Polar residues" evidence="10">
    <location>
        <begin position="735"/>
        <end position="749"/>
    </location>
</feature>
<dbReference type="PANTHER" id="PTHR24248:SF120">
    <property type="entry name" value="G-PROTEIN COUPLED RECEPTORS FAMILY 1 PROFILE DOMAIN-CONTAINING PROTEIN"/>
    <property type="match status" value="1"/>
</dbReference>
<keyword evidence="2" id="KW-1003">Cell membrane</keyword>
<comment type="similarity">
    <text evidence="9">Belongs to the G-protein coupled receptor 1 family.</text>
</comment>
<evidence type="ECO:0000256" key="9">
    <source>
        <dbReference type="RuleBase" id="RU000688"/>
    </source>
</evidence>
<proteinExistence type="inferred from homology"/>
<dbReference type="EMBL" id="JBAMIC010000013">
    <property type="protein sequence ID" value="KAK7096785.1"/>
    <property type="molecule type" value="Genomic_DNA"/>
</dbReference>
<dbReference type="PANTHER" id="PTHR24248">
    <property type="entry name" value="ADRENERGIC RECEPTOR-RELATED G-PROTEIN COUPLED RECEPTOR"/>
    <property type="match status" value="1"/>
</dbReference>
<name>A0AAN9G7M5_9CAEN</name>
<comment type="caution">
    <text evidence="13">The sequence shown here is derived from an EMBL/GenBank/DDBJ whole genome shotgun (WGS) entry which is preliminary data.</text>
</comment>
<evidence type="ECO:0000256" key="1">
    <source>
        <dbReference type="ARBA" id="ARBA00004651"/>
    </source>
</evidence>
<dbReference type="SUPFAM" id="SSF81321">
    <property type="entry name" value="Family A G protein-coupled receptor-like"/>
    <property type="match status" value="1"/>
</dbReference>
<dbReference type="InterPro" id="IPR017452">
    <property type="entry name" value="GPCR_Rhodpsn_7TM"/>
</dbReference>
<evidence type="ECO:0000313" key="13">
    <source>
        <dbReference type="EMBL" id="KAK7096785.1"/>
    </source>
</evidence>
<feature type="transmembrane region" description="Helical" evidence="11">
    <location>
        <begin position="824"/>
        <end position="841"/>
    </location>
</feature>
<evidence type="ECO:0000256" key="7">
    <source>
        <dbReference type="ARBA" id="ARBA00023170"/>
    </source>
</evidence>
<organism evidence="13 14">
    <name type="scientific">Littorina saxatilis</name>
    <dbReference type="NCBI Taxonomy" id="31220"/>
    <lineage>
        <taxon>Eukaryota</taxon>
        <taxon>Metazoa</taxon>
        <taxon>Spiralia</taxon>
        <taxon>Lophotrochozoa</taxon>
        <taxon>Mollusca</taxon>
        <taxon>Gastropoda</taxon>
        <taxon>Caenogastropoda</taxon>
        <taxon>Littorinimorpha</taxon>
        <taxon>Littorinoidea</taxon>
        <taxon>Littorinidae</taxon>
        <taxon>Littorina</taxon>
    </lineage>
</organism>